<name>A0A4U1BW90_9SPHI</name>
<evidence type="ECO:0000259" key="1">
    <source>
        <dbReference type="PROSITE" id="PS51502"/>
    </source>
</evidence>
<dbReference type="PROSITE" id="PS51502">
    <property type="entry name" value="S_R_A_B_BARREL"/>
    <property type="match status" value="1"/>
</dbReference>
<reference evidence="2 3" key="1">
    <citation type="submission" date="2019-04" db="EMBL/GenBank/DDBJ databases">
        <title>Pedobacter sp. AR-2-6 sp. nov., isolated from Arctic soil.</title>
        <authorList>
            <person name="Dahal R.H."/>
            <person name="Kim D.-U."/>
        </authorList>
    </citation>
    <scope>NUCLEOTIDE SEQUENCE [LARGE SCALE GENOMIC DNA]</scope>
    <source>
        <strain evidence="2 3">AR-2-6</strain>
    </source>
</reference>
<comment type="caution">
    <text evidence="2">The sequence shown here is derived from an EMBL/GenBank/DDBJ whole genome shotgun (WGS) entry which is preliminary data.</text>
</comment>
<dbReference type="InterPro" id="IPR013097">
    <property type="entry name" value="Dabb"/>
</dbReference>
<dbReference type="Proteomes" id="UP000310477">
    <property type="component" value="Unassembled WGS sequence"/>
</dbReference>
<dbReference type="OrthoDB" id="7189263at2"/>
<dbReference type="RefSeq" id="WP_136878457.1">
    <property type="nucleotide sequence ID" value="NZ_SWBO01000017.1"/>
</dbReference>
<accession>A0A4U1BW90</accession>
<dbReference type="AlphaFoldDB" id="A0A4U1BW90"/>
<gene>
    <name evidence="2" type="ORF">FA045_17910</name>
</gene>
<organism evidence="2 3">
    <name type="scientific">Pedobacter cryotolerans</name>
    <dbReference type="NCBI Taxonomy" id="2571270"/>
    <lineage>
        <taxon>Bacteria</taxon>
        <taxon>Pseudomonadati</taxon>
        <taxon>Bacteroidota</taxon>
        <taxon>Sphingobacteriia</taxon>
        <taxon>Sphingobacteriales</taxon>
        <taxon>Sphingobacteriaceae</taxon>
        <taxon>Pedobacter</taxon>
    </lineage>
</organism>
<evidence type="ECO:0000313" key="3">
    <source>
        <dbReference type="Proteomes" id="UP000310477"/>
    </source>
</evidence>
<evidence type="ECO:0000313" key="2">
    <source>
        <dbReference type="EMBL" id="TKB96537.1"/>
    </source>
</evidence>
<dbReference type="SMART" id="SM00886">
    <property type="entry name" value="Dabb"/>
    <property type="match status" value="1"/>
</dbReference>
<keyword evidence="3" id="KW-1185">Reference proteome</keyword>
<dbReference type="EMBL" id="SWBO01000017">
    <property type="protein sequence ID" value="TKB96537.1"/>
    <property type="molecule type" value="Genomic_DNA"/>
</dbReference>
<dbReference type="SUPFAM" id="SSF54909">
    <property type="entry name" value="Dimeric alpha+beta barrel"/>
    <property type="match status" value="1"/>
</dbReference>
<dbReference type="InterPro" id="IPR011008">
    <property type="entry name" value="Dimeric_a/b-barrel"/>
</dbReference>
<sequence>MKRKQFIAGAILTAASGTVMAKQIKSESTGLKKGNIIHNVYFWLKDGISKTEEEDFLRYFELLAKIPLVQTINYGKAAPTPKREVVDHSYSYHLIITFKNLQDITAYGNHPDHAAGAEQFKKYWQRVEVKDTIII</sequence>
<dbReference type="Pfam" id="PF07876">
    <property type="entry name" value="Dabb"/>
    <property type="match status" value="1"/>
</dbReference>
<protein>
    <submittedName>
        <fullName evidence="2">Dabb family protein</fullName>
    </submittedName>
</protein>
<feature type="domain" description="Stress-response A/B barrel" evidence="1">
    <location>
        <begin position="36"/>
        <end position="132"/>
    </location>
</feature>
<dbReference type="Gene3D" id="3.30.70.100">
    <property type="match status" value="1"/>
</dbReference>
<proteinExistence type="predicted"/>